<accession>A2FCK5</accession>
<dbReference type="PANTHER" id="PTHR19845:SF0">
    <property type="entry name" value="KATANIN P80 WD40 REPEAT-CONTAINING SUBUNIT B1"/>
    <property type="match status" value="1"/>
</dbReference>
<dbReference type="Gene3D" id="2.130.10.10">
    <property type="entry name" value="YVTN repeat-like/Quinoprotein amine dehydrogenase"/>
    <property type="match status" value="2"/>
</dbReference>
<evidence type="ECO:0000256" key="1">
    <source>
        <dbReference type="PROSITE-ProRule" id="PRU00221"/>
    </source>
</evidence>
<feature type="compositionally biased region" description="Low complexity" evidence="2">
    <location>
        <begin position="350"/>
        <end position="369"/>
    </location>
</feature>
<proteinExistence type="predicted"/>
<dbReference type="GO" id="GO:0007019">
    <property type="term" value="P:microtubule depolymerization"/>
    <property type="evidence" value="ECO:0000318"/>
    <property type="project" value="GO_Central"/>
</dbReference>
<dbReference type="PANTHER" id="PTHR19845">
    <property type="entry name" value="KATANIN P80 SUBUNIT"/>
    <property type="match status" value="1"/>
</dbReference>
<gene>
    <name evidence="3" type="ORF">TVAG_499000</name>
</gene>
<dbReference type="VEuPathDB" id="TrichDB:TVAGG3_0801320"/>
<dbReference type="eggNOG" id="KOG0267">
    <property type="taxonomic scope" value="Eukaryota"/>
</dbReference>
<evidence type="ECO:0000313" key="4">
    <source>
        <dbReference type="Proteomes" id="UP000001542"/>
    </source>
</evidence>
<dbReference type="KEGG" id="tva:4755145"/>
<feature type="repeat" description="WD" evidence="1">
    <location>
        <begin position="140"/>
        <end position="181"/>
    </location>
</feature>
<dbReference type="PROSITE" id="PS50082">
    <property type="entry name" value="WD_REPEATS_2"/>
    <property type="match status" value="2"/>
</dbReference>
<dbReference type="RefSeq" id="XP_001310294.1">
    <property type="nucleotide sequence ID" value="XM_001310293.1"/>
</dbReference>
<organism evidence="3 4">
    <name type="scientific">Trichomonas vaginalis (strain ATCC PRA-98 / G3)</name>
    <dbReference type="NCBI Taxonomy" id="412133"/>
    <lineage>
        <taxon>Eukaryota</taxon>
        <taxon>Metamonada</taxon>
        <taxon>Parabasalia</taxon>
        <taxon>Trichomonadida</taxon>
        <taxon>Trichomonadidae</taxon>
        <taxon>Trichomonas</taxon>
    </lineage>
</organism>
<dbReference type="Pfam" id="PF00400">
    <property type="entry name" value="WD40"/>
    <property type="match status" value="3"/>
</dbReference>
<name>A2FCK5_TRIV3</name>
<dbReference type="EMBL" id="DS113718">
    <property type="protein sequence ID" value="EAX97364.1"/>
    <property type="molecule type" value="Genomic_DNA"/>
</dbReference>
<evidence type="ECO:0000313" key="3">
    <source>
        <dbReference type="EMBL" id="EAX97364.1"/>
    </source>
</evidence>
<dbReference type="InterPro" id="IPR036322">
    <property type="entry name" value="WD40_repeat_dom_sf"/>
</dbReference>
<dbReference type="SMART" id="SM00320">
    <property type="entry name" value="WD40"/>
    <property type="match status" value="5"/>
</dbReference>
<dbReference type="STRING" id="5722.A2FCK5"/>
<dbReference type="VEuPathDB" id="TrichDB:TVAG_499000"/>
<dbReference type="Proteomes" id="UP000001542">
    <property type="component" value="Unassembled WGS sequence"/>
</dbReference>
<reference evidence="3" key="1">
    <citation type="submission" date="2006-10" db="EMBL/GenBank/DDBJ databases">
        <authorList>
            <person name="Amadeo P."/>
            <person name="Zhao Q."/>
            <person name="Wortman J."/>
            <person name="Fraser-Liggett C."/>
            <person name="Carlton J."/>
        </authorList>
    </citation>
    <scope>NUCLEOTIDE SEQUENCE</scope>
    <source>
        <strain evidence="3">G3</strain>
    </source>
</reference>
<dbReference type="PROSITE" id="PS50294">
    <property type="entry name" value="WD_REPEATS_REGION"/>
    <property type="match status" value="1"/>
</dbReference>
<dbReference type="GO" id="GO:0008352">
    <property type="term" value="C:katanin complex"/>
    <property type="evidence" value="ECO:0000318"/>
    <property type="project" value="GO_Central"/>
</dbReference>
<dbReference type="InterPro" id="IPR001680">
    <property type="entry name" value="WD40_rpt"/>
</dbReference>
<dbReference type="SMR" id="A2FCK5"/>
<evidence type="ECO:0000256" key="2">
    <source>
        <dbReference type="SAM" id="MobiDB-lite"/>
    </source>
</evidence>
<sequence length="545" mass="60714">MENRELENLHNIIAHDGRVEMVRLNRDTGEQFASTGQDFLINLWSIGSNKPKNTLGPFKIKITAMEFSHKDNLLLCGNTEGTVMIFDIKDSRCVNQWIAHKSSVTALCAHPTNHSIVLSGGADGKLLLLSTQMRRPLQMFSAHKGTINHIAISSDGRYAATAGNDRTVKVFDLTSTRQVAKFDCFQDAVLTVEFHATRQLIAAGSADKSIHFFDTQKCEEIKADEIPLDSSSIEIIRFQSEDGLIFAASKDYLKTATWEPVKLHDYMPLGFDKIDDIAINNVTMTIASSSGDRILIDRLRKDSFKPYIFANVGVHAIGKGEIERSVQVKTPRLLDLDEIRPSSVERSRKTSTASSSRSNSTSTTISSNTTLKPEETGIFHFNISTKKKKPKNKTFELYKEGRSDSMQFLTNKYSKLCSINDMITMSGLDDTLQKIIDSREDLAADLLGIIRLKVDCLNIKSAPVVIRIAALAFIEDAEIAVSTVEVILQMFGAQFLDDEEKGDEYKEMVGALASIKPMLTKVKNSNEEYAETARQILNEYSALFV</sequence>
<dbReference type="AlphaFoldDB" id="A2FCK5"/>
<protein>
    <submittedName>
        <fullName evidence="3">Uncharacterized protein</fullName>
    </submittedName>
</protein>
<keyword evidence="4" id="KW-1185">Reference proteome</keyword>
<dbReference type="FunFam" id="2.130.10.10:FF:003629">
    <property type="entry name" value="Uncharacterized protein"/>
    <property type="match status" value="1"/>
</dbReference>
<feature type="region of interest" description="Disordered" evidence="2">
    <location>
        <begin position="340"/>
        <end position="369"/>
    </location>
</feature>
<reference evidence="3" key="2">
    <citation type="journal article" date="2007" name="Science">
        <title>Draft genome sequence of the sexually transmitted pathogen Trichomonas vaginalis.</title>
        <authorList>
            <person name="Carlton J.M."/>
            <person name="Hirt R.P."/>
            <person name="Silva J.C."/>
            <person name="Delcher A.L."/>
            <person name="Schatz M."/>
            <person name="Zhao Q."/>
            <person name="Wortman J.R."/>
            <person name="Bidwell S.L."/>
            <person name="Alsmark U.C.M."/>
            <person name="Besteiro S."/>
            <person name="Sicheritz-Ponten T."/>
            <person name="Noel C.J."/>
            <person name="Dacks J.B."/>
            <person name="Foster P.G."/>
            <person name="Simillion C."/>
            <person name="Van de Peer Y."/>
            <person name="Miranda-Saavedra D."/>
            <person name="Barton G.J."/>
            <person name="Westrop G.D."/>
            <person name="Mueller S."/>
            <person name="Dessi D."/>
            <person name="Fiori P.L."/>
            <person name="Ren Q."/>
            <person name="Paulsen I."/>
            <person name="Zhang H."/>
            <person name="Bastida-Corcuera F.D."/>
            <person name="Simoes-Barbosa A."/>
            <person name="Brown M.T."/>
            <person name="Hayes R.D."/>
            <person name="Mukherjee M."/>
            <person name="Okumura C.Y."/>
            <person name="Schneider R."/>
            <person name="Smith A.J."/>
            <person name="Vanacova S."/>
            <person name="Villalvazo M."/>
            <person name="Haas B.J."/>
            <person name="Pertea M."/>
            <person name="Feldblyum T.V."/>
            <person name="Utterback T.R."/>
            <person name="Shu C.L."/>
            <person name="Osoegawa K."/>
            <person name="de Jong P.J."/>
            <person name="Hrdy I."/>
            <person name="Horvathova L."/>
            <person name="Zubacova Z."/>
            <person name="Dolezal P."/>
            <person name="Malik S.B."/>
            <person name="Logsdon J.M. Jr."/>
            <person name="Henze K."/>
            <person name="Gupta A."/>
            <person name="Wang C.C."/>
            <person name="Dunne R.L."/>
            <person name="Upcroft J.A."/>
            <person name="Upcroft P."/>
            <person name="White O."/>
            <person name="Salzberg S.L."/>
            <person name="Tang P."/>
            <person name="Chiu C.-H."/>
            <person name="Lee Y.-S."/>
            <person name="Embley T.M."/>
            <person name="Coombs G.H."/>
            <person name="Mottram J.C."/>
            <person name="Tachezy J."/>
            <person name="Fraser-Liggett C.M."/>
            <person name="Johnson P.J."/>
        </authorList>
    </citation>
    <scope>NUCLEOTIDE SEQUENCE [LARGE SCALE GENOMIC DNA]</scope>
    <source>
        <strain evidence="3">G3</strain>
    </source>
</reference>
<feature type="repeat" description="WD" evidence="1">
    <location>
        <begin position="12"/>
        <end position="54"/>
    </location>
</feature>
<dbReference type="SUPFAM" id="SSF50978">
    <property type="entry name" value="WD40 repeat-like"/>
    <property type="match status" value="1"/>
</dbReference>
<dbReference type="InterPro" id="IPR015943">
    <property type="entry name" value="WD40/YVTN_repeat-like_dom_sf"/>
</dbReference>
<dbReference type="OrthoDB" id="538223at2759"/>
<dbReference type="InParanoid" id="A2FCK5"/>
<dbReference type="FunFam" id="2.130.10.10:FF:002023">
    <property type="entry name" value="Uncharacterized protein"/>
    <property type="match status" value="1"/>
</dbReference>
<keyword evidence="1" id="KW-0853">WD repeat</keyword>